<keyword evidence="12" id="KW-0418">Kinase</keyword>
<dbReference type="FunFam" id="1.10.510.10:FF:000016">
    <property type="entry name" value="Somatic embryogenesis receptor-like kinase 1"/>
    <property type="match status" value="1"/>
</dbReference>
<keyword evidence="10" id="KW-0677">Repeat</keyword>
<proteinExistence type="inferred from homology"/>
<evidence type="ECO:0000256" key="19">
    <source>
        <dbReference type="ARBA" id="ARBA00048679"/>
    </source>
</evidence>
<comment type="similarity">
    <text evidence="2">Belongs to the protein kinase superfamily. CMGC Ser/Thr protein kinase family. GSK-3 subfamily.</text>
</comment>
<feature type="transmembrane region" description="Helical" evidence="21">
    <location>
        <begin position="513"/>
        <end position="533"/>
    </location>
</feature>
<evidence type="ECO:0000259" key="22">
    <source>
        <dbReference type="PROSITE" id="PS50011"/>
    </source>
</evidence>
<dbReference type="FunFam" id="1.10.510.10:FF:000082">
    <property type="entry name" value="Shaggy-related protein kinase kappa"/>
    <property type="match status" value="1"/>
</dbReference>
<dbReference type="FunFam" id="3.30.200.20:FF:000009">
    <property type="entry name" value="Glycogen synthase kinase-3 beta"/>
    <property type="match status" value="1"/>
</dbReference>
<evidence type="ECO:0000256" key="16">
    <source>
        <dbReference type="ARBA" id="ARBA00023170"/>
    </source>
</evidence>
<dbReference type="EC" id="2.7.11.1" evidence="4"/>
<dbReference type="InterPro" id="IPR013210">
    <property type="entry name" value="LRR_N_plant-typ"/>
</dbReference>
<evidence type="ECO:0000256" key="7">
    <source>
        <dbReference type="ARBA" id="ARBA00022679"/>
    </source>
</evidence>
<dbReference type="GO" id="GO:0005737">
    <property type="term" value="C:cytoplasm"/>
    <property type="evidence" value="ECO:0007669"/>
    <property type="project" value="TreeGrafter"/>
</dbReference>
<reference evidence="23 24" key="1">
    <citation type="submission" date="2018-10" db="EMBL/GenBank/DDBJ databases">
        <title>A high-quality apple genome assembly.</title>
        <authorList>
            <person name="Hu J."/>
        </authorList>
    </citation>
    <scope>NUCLEOTIDE SEQUENCE [LARGE SCALE GENOMIC DNA]</scope>
    <source>
        <strain evidence="24">cv. HFTH1</strain>
        <tissue evidence="23">Young leaf</tissue>
    </source>
</reference>
<dbReference type="Proteomes" id="UP000290289">
    <property type="component" value="Chromosome 5"/>
</dbReference>
<evidence type="ECO:0000256" key="12">
    <source>
        <dbReference type="ARBA" id="ARBA00022777"/>
    </source>
</evidence>
<evidence type="ECO:0000256" key="8">
    <source>
        <dbReference type="ARBA" id="ARBA00022692"/>
    </source>
</evidence>
<evidence type="ECO:0000256" key="9">
    <source>
        <dbReference type="ARBA" id="ARBA00022729"/>
    </source>
</evidence>
<comment type="catalytic activity">
    <reaction evidence="18">
        <text>L-threonyl-[protein] + ATP = O-phospho-L-threonyl-[protein] + ADP + H(+)</text>
        <dbReference type="Rhea" id="RHEA:46608"/>
        <dbReference type="Rhea" id="RHEA-COMP:11060"/>
        <dbReference type="Rhea" id="RHEA-COMP:11605"/>
        <dbReference type="ChEBI" id="CHEBI:15378"/>
        <dbReference type="ChEBI" id="CHEBI:30013"/>
        <dbReference type="ChEBI" id="CHEBI:30616"/>
        <dbReference type="ChEBI" id="CHEBI:61977"/>
        <dbReference type="ChEBI" id="CHEBI:456216"/>
        <dbReference type="EC" id="2.7.11.1"/>
    </reaction>
</comment>
<dbReference type="Pfam" id="PF00069">
    <property type="entry name" value="Pkinase"/>
    <property type="match status" value="3"/>
</dbReference>
<dbReference type="GO" id="GO:0007165">
    <property type="term" value="P:signal transduction"/>
    <property type="evidence" value="ECO:0007669"/>
    <property type="project" value="TreeGrafter"/>
</dbReference>
<dbReference type="InterPro" id="IPR017441">
    <property type="entry name" value="Protein_kinase_ATP_BS"/>
</dbReference>
<dbReference type="InterPro" id="IPR001611">
    <property type="entry name" value="Leu-rich_rpt"/>
</dbReference>
<keyword evidence="14 21" id="KW-1133">Transmembrane helix</keyword>
<dbReference type="PANTHER" id="PTHR24057:SF42">
    <property type="entry name" value="SHAGGY-RELATED PROTEIN KINASE ETA"/>
    <property type="match status" value="1"/>
</dbReference>
<gene>
    <name evidence="23" type="ORF">DVH24_011396</name>
</gene>
<evidence type="ECO:0000256" key="14">
    <source>
        <dbReference type="ARBA" id="ARBA00022989"/>
    </source>
</evidence>
<dbReference type="FunFam" id="3.80.10.10:FF:000129">
    <property type="entry name" value="Leucine-rich repeat receptor-like kinase"/>
    <property type="match status" value="1"/>
</dbReference>
<keyword evidence="15 21" id="KW-0472">Membrane</keyword>
<evidence type="ECO:0000256" key="4">
    <source>
        <dbReference type="ARBA" id="ARBA00012513"/>
    </source>
</evidence>
<evidence type="ECO:0000256" key="17">
    <source>
        <dbReference type="ARBA" id="ARBA00023180"/>
    </source>
</evidence>
<dbReference type="InterPro" id="IPR039192">
    <property type="entry name" value="STKc_GSK3"/>
</dbReference>
<feature type="transmembrane region" description="Helical" evidence="21">
    <location>
        <begin position="637"/>
        <end position="662"/>
    </location>
</feature>
<dbReference type="GO" id="GO:0004674">
    <property type="term" value="F:protein serine/threonine kinase activity"/>
    <property type="evidence" value="ECO:0007669"/>
    <property type="project" value="UniProtKB-KW"/>
</dbReference>
<evidence type="ECO:0000256" key="10">
    <source>
        <dbReference type="ARBA" id="ARBA00022737"/>
    </source>
</evidence>
<keyword evidence="6" id="KW-0433">Leucine-rich repeat</keyword>
<keyword evidence="16" id="KW-0675">Receptor</keyword>
<dbReference type="AlphaFoldDB" id="A0A498K143"/>
<dbReference type="SUPFAM" id="SSF56112">
    <property type="entry name" value="Protein kinase-like (PK-like)"/>
    <property type="match status" value="2"/>
</dbReference>
<dbReference type="InterPro" id="IPR050591">
    <property type="entry name" value="GSK-3"/>
</dbReference>
<dbReference type="PROSITE" id="PS00107">
    <property type="entry name" value="PROTEIN_KINASE_ATP"/>
    <property type="match status" value="2"/>
</dbReference>
<dbReference type="InterPro" id="IPR011009">
    <property type="entry name" value="Kinase-like_dom_sf"/>
</dbReference>
<dbReference type="PROSITE" id="PS50011">
    <property type="entry name" value="PROTEIN_KINASE_DOM"/>
    <property type="match status" value="2"/>
</dbReference>
<evidence type="ECO:0000256" key="3">
    <source>
        <dbReference type="ARBA" id="ARBA00008684"/>
    </source>
</evidence>
<keyword evidence="24" id="KW-1185">Reference proteome</keyword>
<dbReference type="Gene3D" id="1.10.510.10">
    <property type="entry name" value="Transferase(Phosphotransferase) domain 1"/>
    <property type="match status" value="2"/>
</dbReference>
<evidence type="ECO:0000256" key="2">
    <source>
        <dbReference type="ARBA" id="ARBA00005527"/>
    </source>
</evidence>
<dbReference type="CDD" id="cd14137">
    <property type="entry name" value="STKc_GSK3"/>
    <property type="match status" value="1"/>
</dbReference>
<dbReference type="SUPFAM" id="SSF52058">
    <property type="entry name" value="L domain-like"/>
    <property type="match status" value="1"/>
</dbReference>
<keyword evidence="17" id="KW-0325">Glycoprotein</keyword>
<keyword evidence="9" id="KW-0732">Signal</keyword>
<evidence type="ECO:0000256" key="5">
    <source>
        <dbReference type="ARBA" id="ARBA00022527"/>
    </source>
</evidence>
<keyword evidence="8 21" id="KW-0812">Transmembrane</keyword>
<comment type="similarity">
    <text evidence="3">Belongs to the protein kinase superfamily. Ser/Thr protein kinase family.</text>
</comment>
<dbReference type="PANTHER" id="PTHR24057">
    <property type="entry name" value="GLYCOGEN SYNTHASE KINASE-3 ALPHA"/>
    <property type="match status" value="1"/>
</dbReference>
<dbReference type="Pfam" id="PF00560">
    <property type="entry name" value="LRR_1"/>
    <property type="match status" value="2"/>
</dbReference>
<evidence type="ECO:0000313" key="23">
    <source>
        <dbReference type="EMBL" id="RXH99071.1"/>
    </source>
</evidence>
<sequence>MADDKSELCAVQEISAPVVDGSDPTGHIISTTIGGKNGEPKQTISYMAERVVGTGSFGIVFQAKCLESGETVAIKKVLQDRRYKNRELQLMRVMDHPNVVSLKHCFFSTTSKNELFLNLVMEYVPETMDRVLKHYSNANQRMPLLYVKLYMYQVDPLTHQVKLCDFGSAKVLVKGEANISYICSRFYRAPELIFGATDYTTSIDIWSAGCVLAELLLGQPLFPGENAVDQLVEIIKVLGTPTREEIRCMNPNYTDFRFPQIKAHPWHKVFHKRMPPEAIDLASRLLQYSPSLRCTALEACAHSFFDDLREPNARLPNGRPFPPLFNFKQELSGATPELVNRLIPDHSCGGLWWLADLNFRTNIVTSAAVCANFLSLLFGFCFFCLCVPLATASDSLLSPKGVNFEVAALMSVKRDMKDELPVMAGWDINSVDPCTWNMVGCSTEGFVISLAMVSTNLSGMLSPSIGNLSHLQTLLLQNNQLSGPIPAEIGWLSELQTLDLSGNQFSGDIPSSLGLLTHLSYFYMFASDMYLYLKPFHAKHFRRLNRNKLSGHIPKLVADLAGLSFLATLIFVSQQYYRDLSFNNLSGPTPKIQAKGYSVTGNSFLCNPSSPDSAQICIGVSKPINGSPQKVSSHHRWVLSVALGISCTFVISIMLLVFWVHWFRSRHLFTSYVQQDYEFDISQLKRFSYRELQIATGNFSSKNILGQGGYGVVYKGCLPNRTMIAVKRLRDPNFTGEVQFQTEVEMIGLALHRNLLRLYGFCMTPNERLLIYPFMPNGSVADRLRETGQEKPSLDWNRRLCIALGAARGLLYLHEQCNPKIIHRDVKAANILLDESYEAVVGDFGLAKLLDRRESHVTTAVRGTVGHIAPEYLSTGQSSEKTDVFGFGILLLELVTGQKALDAGNGQVQKGMILDLVRTLHEEKRLEVLVDRDLKGCFDAIELEQCVELALQCTQSSPILRPKMSDVLKILEGLVGHSGHTEVSQGGTNLFEARAHDFSRTCSDVRQESSFIIEAMELSGPR</sequence>
<comment type="catalytic activity">
    <reaction evidence="19">
        <text>L-seryl-[protein] + ATP = O-phospho-L-seryl-[protein] + ADP + H(+)</text>
        <dbReference type="Rhea" id="RHEA:17989"/>
        <dbReference type="Rhea" id="RHEA-COMP:9863"/>
        <dbReference type="Rhea" id="RHEA-COMP:11604"/>
        <dbReference type="ChEBI" id="CHEBI:15378"/>
        <dbReference type="ChEBI" id="CHEBI:29999"/>
        <dbReference type="ChEBI" id="CHEBI:30616"/>
        <dbReference type="ChEBI" id="CHEBI:83421"/>
        <dbReference type="ChEBI" id="CHEBI:456216"/>
        <dbReference type="EC" id="2.7.11.1"/>
    </reaction>
</comment>
<dbReference type="FunFam" id="3.30.200.20:FF:000015">
    <property type="entry name" value="Somatic embryogenesis receptor kinase 1"/>
    <property type="match status" value="1"/>
</dbReference>
<evidence type="ECO:0000256" key="20">
    <source>
        <dbReference type="PROSITE-ProRule" id="PRU10141"/>
    </source>
</evidence>
<name>A0A498K143_MALDO</name>
<feature type="binding site" evidence="20">
    <location>
        <position position="76"/>
    </location>
    <ligand>
        <name>ATP</name>
        <dbReference type="ChEBI" id="CHEBI:30616"/>
    </ligand>
</feature>
<dbReference type="Gene3D" id="3.30.200.20">
    <property type="entry name" value="Phosphorylase Kinase, domain 1"/>
    <property type="match status" value="2"/>
</dbReference>
<comment type="subcellular location">
    <subcellularLocation>
        <location evidence="1">Membrane</location>
        <topology evidence="1">Single-pass type I membrane protein</topology>
    </subcellularLocation>
</comment>
<evidence type="ECO:0000256" key="13">
    <source>
        <dbReference type="ARBA" id="ARBA00022840"/>
    </source>
</evidence>
<dbReference type="InterPro" id="IPR032675">
    <property type="entry name" value="LRR_dom_sf"/>
</dbReference>
<evidence type="ECO:0000256" key="21">
    <source>
        <dbReference type="SAM" id="Phobius"/>
    </source>
</evidence>
<evidence type="ECO:0000256" key="1">
    <source>
        <dbReference type="ARBA" id="ARBA00004479"/>
    </source>
</evidence>
<dbReference type="GO" id="GO:0030154">
    <property type="term" value="P:cell differentiation"/>
    <property type="evidence" value="ECO:0007669"/>
    <property type="project" value="TreeGrafter"/>
</dbReference>
<evidence type="ECO:0000256" key="6">
    <source>
        <dbReference type="ARBA" id="ARBA00022614"/>
    </source>
</evidence>
<dbReference type="InterPro" id="IPR008271">
    <property type="entry name" value="Ser/Thr_kinase_AS"/>
</dbReference>
<evidence type="ECO:0000256" key="11">
    <source>
        <dbReference type="ARBA" id="ARBA00022741"/>
    </source>
</evidence>
<feature type="domain" description="Protein kinase" evidence="22">
    <location>
        <begin position="699"/>
        <end position="983"/>
    </location>
</feature>
<dbReference type="InterPro" id="IPR000719">
    <property type="entry name" value="Prot_kinase_dom"/>
</dbReference>
<keyword evidence="7" id="KW-0808">Transferase</keyword>
<evidence type="ECO:0000256" key="15">
    <source>
        <dbReference type="ARBA" id="ARBA00023136"/>
    </source>
</evidence>
<feature type="transmembrane region" description="Helical" evidence="21">
    <location>
        <begin position="373"/>
        <end position="392"/>
    </location>
</feature>
<dbReference type="PROSITE" id="PS00108">
    <property type="entry name" value="PROTEIN_KINASE_ST"/>
    <property type="match status" value="1"/>
</dbReference>
<keyword evidence="5" id="KW-0723">Serine/threonine-protein kinase</keyword>
<accession>A0A498K143</accession>
<feature type="binding site" evidence="20">
    <location>
        <position position="727"/>
    </location>
    <ligand>
        <name>ATP</name>
        <dbReference type="ChEBI" id="CHEBI:30616"/>
    </ligand>
</feature>
<dbReference type="GO" id="GO:0016020">
    <property type="term" value="C:membrane"/>
    <property type="evidence" value="ECO:0007669"/>
    <property type="project" value="UniProtKB-SubCell"/>
</dbReference>
<dbReference type="PROSITE" id="PS51450">
    <property type="entry name" value="LRR"/>
    <property type="match status" value="1"/>
</dbReference>
<keyword evidence="13 20" id="KW-0067">ATP-binding</keyword>
<evidence type="ECO:0000313" key="24">
    <source>
        <dbReference type="Proteomes" id="UP000290289"/>
    </source>
</evidence>
<feature type="domain" description="Protein kinase" evidence="22">
    <location>
        <begin position="46"/>
        <end position="305"/>
    </location>
</feature>
<protein>
    <recommendedName>
        <fullName evidence="4">non-specific serine/threonine protein kinase</fullName>
        <ecNumber evidence="4">2.7.11.1</ecNumber>
    </recommendedName>
</protein>
<dbReference type="SMART" id="SM00220">
    <property type="entry name" value="S_TKc"/>
    <property type="match status" value="2"/>
</dbReference>
<comment type="caution">
    <text evidence="23">The sequence shown here is derived from an EMBL/GenBank/DDBJ whole genome shotgun (WGS) entry which is preliminary data.</text>
</comment>
<dbReference type="GO" id="GO:0005524">
    <property type="term" value="F:ATP binding"/>
    <property type="evidence" value="ECO:0007669"/>
    <property type="project" value="UniProtKB-UniRule"/>
</dbReference>
<keyword evidence="11 20" id="KW-0547">Nucleotide-binding</keyword>
<dbReference type="Gene3D" id="3.80.10.10">
    <property type="entry name" value="Ribonuclease Inhibitor"/>
    <property type="match status" value="1"/>
</dbReference>
<organism evidence="23 24">
    <name type="scientific">Malus domestica</name>
    <name type="common">Apple</name>
    <name type="synonym">Pyrus malus</name>
    <dbReference type="NCBI Taxonomy" id="3750"/>
    <lineage>
        <taxon>Eukaryota</taxon>
        <taxon>Viridiplantae</taxon>
        <taxon>Streptophyta</taxon>
        <taxon>Embryophyta</taxon>
        <taxon>Tracheophyta</taxon>
        <taxon>Spermatophyta</taxon>
        <taxon>Magnoliopsida</taxon>
        <taxon>eudicotyledons</taxon>
        <taxon>Gunneridae</taxon>
        <taxon>Pentapetalae</taxon>
        <taxon>rosids</taxon>
        <taxon>fabids</taxon>
        <taxon>Rosales</taxon>
        <taxon>Rosaceae</taxon>
        <taxon>Amygdaloideae</taxon>
        <taxon>Maleae</taxon>
        <taxon>Malus</taxon>
    </lineage>
</organism>
<dbReference type="Pfam" id="PF08263">
    <property type="entry name" value="LRRNT_2"/>
    <property type="match status" value="1"/>
</dbReference>
<dbReference type="EMBL" id="RDQH01000331">
    <property type="protein sequence ID" value="RXH99071.1"/>
    <property type="molecule type" value="Genomic_DNA"/>
</dbReference>
<evidence type="ECO:0000256" key="18">
    <source>
        <dbReference type="ARBA" id="ARBA00047899"/>
    </source>
</evidence>
<dbReference type="GO" id="GO:0005634">
    <property type="term" value="C:nucleus"/>
    <property type="evidence" value="ECO:0007669"/>
    <property type="project" value="TreeGrafter"/>
</dbReference>